<evidence type="ECO:0000313" key="3">
    <source>
        <dbReference type="EMBL" id="KAL0360521.1"/>
    </source>
</evidence>
<accession>A0AAW2PYC3</accession>
<dbReference type="AlphaFoldDB" id="A0AAW2PYC3"/>
<gene>
    <name evidence="3" type="ORF">Sradi_3736600</name>
</gene>
<dbReference type="PANTHER" id="PTHR34660">
    <property type="entry name" value="MYB-LIKE PROTEIN X"/>
    <property type="match status" value="1"/>
</dbReference>
<feature type="signal peptide" evidence="2">
    <location>
        <begin position="1"/>
        <end position="23"/>
    </location>
</feature>
<evidence type="ECO:0000256" key="1">
    <source>
        <dbReference type="SAM" id="MobiDB-lite"/>
    </source>
</evidence>
<dbReference type="EMBL" id="JACGWJ010000016">
    <property type="protein sequence ID" value="KAL0360521.1"/>
    <property type="molecule type" value="Genomic_DNA"/>
</dbReference>
<feature type="compositionally biased region" description="Basic and acidic residues" evidence="1">
    <location>
        <begin position="113"/>
        <end position="124"/>
    </location>
</feature>
<feature type="compositionally biased region" description="Basic residues" evidence="1">
    <location>
        <begin position="157"/>
        <end position="168"/>
    </location>
</feature>
<proteinExistence type="predicted"/>
<reference evidence="3" key="1">
    <citation type="submission" date="2020-06" db="EMBL/GenBank/DDBJ databases">
        <authorList>
            <person name="Li T."/>
            <person name="Hu X."/>
            <person name="Zhang T."/>
            <person name="Song X."/>
            <person name="Zhang H."/>
            <person name="Dai N."/>
            <person name="Sheng W."/>
            <person name="Hou X."/>
            <person name="Wei L."/>
        </authorList>
    </citation>
    <scope>NUCLEOTIDE SEQUENCE</scope>
    <source>
        <strain evidence="3">G02</strain>
        <tissue evidence="3">Leaf</tissue>
    </source>
</reference>
<feature type="compositionally biased region" description="Polar residues" evidence="1">
    <location>
        <begin position="131"/>
        <end position="141"/>
    </location>
</feature>
<evidence type="ECO:0000256" key="2">
    <source>
        <dbReference type="SAM" id="SignalP"/>
    </source>
</evidence>
<feature type="compositionally biased region" description="Basic and acidic residues" evidence="1">
    <location>
        <begin position="32"/>
        <end position="45"/>
    </location>
</feature>
<organism evidence="3">
    <name type="scientific">Sesamum radiatum</name>
    <name type="common">Black benniseed</name>
    <dbReference type="NCBI Taxonomy" id="300843"/>
    <lineage>
        <taxon>Eukaryota</taxon>
        <taxon>Viridiplantae</taxon>
        <taxon>Streptophyta</taxon>
        <taxon>Embryophyta</taxon>
        <taxon>Tracheophyta</taxon>
        <taxon>Spermatophyta</taxon>
        <taxon>Magnoliopsida</taxon>
        <taxon>eudicotyledons</taxon>
        <taxon>Gunneridae</taxon>
        <taxon>Pentapetalae</taxon>
        <taxon>asterids</taxon>
        <taxon>lamiids</taxon>
        <taxon>Lamiales</taxon>
        <taxon>Pedaliaceae</taxon>
        <taxon>Sesamum</taxon>
    </lineage>
</organism>
<feature type="compositionally biased region" description="Basic residues" evidence="1">
    <location>
        <begin position="46"/>
        <end position="55"/>
    </location>
</feature>
<name>A0AAW2PYC3_SESRA</name>
<feature type="region of interest" description="Disordered" evidence="1">
    <location>
        <begin position="32"/>
        <end position="183"/>
    </location>
</feature>
<keyword evidence="2" id="KW-0732">Signal</keyword>
<feature type="chain" id="PRO_5043822748" evidence="2">
    <location>
        <begin position="24"/>
        <end position="339"/>
    </location>
</feature>
<comment type="caution">
    <text evidence="3">The sequence shown here is derived from an EMBL/GenBank/DDBJ whole genome shotgun (WGS) entry which is preliminary data.</text>
</comment>
<dbReference type="PANTHER" id="PTHR34660:SF7">
    <property type="entry name" value="DNA LIGASE-LIKE PROTEIN"/>
    <property type="match status" value="1"/>
</dbReference>
<protein>
    <submittedName>
        <fullName evidence="3">Uncharacterized protein</fullName>
    </submittedName>
</protein>
<sequence>MNIVPKILVIAWRLLFCDLCIEATDRLRFAGNLQKEREKSKEERKKDKKREKKDKKKENKEKKKEKKDKKDKKDKTPQNLDKSGIAQGHIGKNIWPDPKGELLYKGSQAEPEQLERSSLTEEHGQPLSLCAPSTSSDSTENSNKRKRHSSPPDVARSHSKIIRIRLPSKKPNESDASDRICSTSGWTTPLSQNKDDISLKNNKGNVCCTLQGTSNIAHGLPSKTDRGQICSTSGHINPVAAVKTGIPSVNNKVMTPMQRMELQYKNLIENWNPPQWQDSSLDSDEQDWLFQGKNEGKRAEKRQKAGNDSLPCSSSSAIWPHAQYLQDVDVYALPFTVPF</sequence>
<reference evidence="3" key="2">
    <citation type="journal article" date="2024" name="Plant">
        <title>Genomic evolution and insights into agronomic trait innovations of Sesamum species.</title>
        <authorList>
            <person name="Miao H."/>
            <person name="Wang L."/>
            <person name="Qu L."/>
            <person name="Liu H."/>
            <person name="Sun Y."/>
            <person name="Le M."/>
            <person name="Wang Q."/>
            <person name="Wei S."/>
            <person name="Zheng Y."/>
            <person name="Lin W."/>
            <person name="Duan Y."/>
            <person name="Cao H."/>
            <person name="Xiong S."/>
            <person name="Wang X."/>
            <person name="Wei L."/>
            <person name="Li C."/>
            <person name="Ma Q."/>
            <person name="Ju M."/>
            <person name="Zhao R."/>
            <person name="Li G."/>
            <person name="Mu C."/>
            <person name="Tian Q."/>
            <person name="Mei H."/>
            <person name="Zhang T."/>
            <person name="Gao T."/>
            <person name="Zhang H."/>
        </authorList>
    </citation>
    <scope>NUCLEOTIDE SEQUENCE</scope>
    <source>
        <strain evidence="3">G02</strain>
    </source>
</reference>